<organism evidence="2 3">
    <name type="scientific">Micromonospora halotolerans</name>
    <dbReference type="NCBI Taxonomy" id="709879"/>
    <lineage>
        <taxon>Bacteria</taxon>
        <taxon>Bacillati</taxon>
        <taxon>Actinomycetota</taxon>
        <taxon>Actinomycetes</taxon>
        <taxon>Micromonosporales</taxon>
        <taxon>Micromonosporaceae</taxon>
        <taxon>Micromonospora</taxon>
    </lineage>
</organism>
<dbReference type="InterPro" id="IPR032710">
    <property type="entry name" value="NTF2-like_dom_sf"/>
</dbReference>
<protein>
    <submittedName>
        <fullName evidence="2">SgcJ/EcaC family oxidoreductase</fullName>
    </submittedName>
</protein>
<dbReference type="SUPFAM" id="SSF54427">
    <property type="entry name" value="NTF2-like"/>
    <property type="match status" value="1"/>
</dbReference>
<dbReference type="EMBL" id="CP134876">
    <property type="protein sequence ID" value="WNM37466.1"/>
    <property type="molecule type" value="Genomic_DNA"/>
</dbReference>
<dbReference type="Proteomes" id="UP001303001">
    <property type="component" value="Chromosome"/>
</dbReference>
<name>A0ABY9ZQA0_9ACTN</name>
<evidence type="ECO:0000313" key="2">
    <source>
        <dbReference type="EMBL" id="WNM37466.1"/>
    </source>
</evidence>
<proteinExistence type="predicted"/>
<dbReference type="NCBIfam" id="TIGR02246">
    <property type="entry name" value="SgcJ/EcaC family oxidoreductase"/>
    <property type="match status" value="1"/>
</dbReference>
<sequence>MRQADSQRDNAAIRALLDQLAEAWAGGDGAGYGAAFTEDASYVTYVGTHYRGAAEIGAAHQALFDSFLKGTRLTIEADDLRFLTDDVAVLVSRGATGKGRPGKPDKIQTWTLVRGADGEWRVASFHNTRHQRLMEGVSFRLQPATRPAVGR</sequence>
<dbReference type="Gene3D" id="3.10.450.50">
    <property type="match status" value="1"/>
</dbReference>
<dbReference type="InterPro" id="IPR011944">
    <property type="entry name" value="Steroid_delta5-4_isomerase"/>
</dbReference>
<dbReference type="InterPro" id="IPR027843">
    <property type="entry name" value="DUF4440"/>
</dbReference>
<feature type="domain" description="DUF4440" evidence="1">
    <location>
        <begin position="13"/>
        <end position="122"/>
    </location>
</feature>
<dbReference type="Pfam" id="PF14534">
    <property type="entry name" value="DUF4440"/>
    <property type="match status" value="1"/>
</dbReference>
<accession>A0ABY9ZQA0</accession>
<reference evidence="2 3" key="1">
    <citation type="submission" date="2023-09" db="EMBL/GenBank/DDBJ databases">
        <title>Micromonospora halotolerans DSM 45598 genome sequence.</title>
        <authorList>
            <person name="Mo P."/>
        </authorList>
    </citation>
    <scope>NUCLEOTIDE SEQUENCE [LARGE SCALE GENOMIC DNA]</scope>
    <source>
        <strain evidence="2 3">DSM 45598</strain>
    </source>
</reference>
<gene>
    <name evidence="2" type="ORF">RMN56_20095</name>
</gene>
<keyword evidence="3" id="KW-1185">Reference proteome</keyword>
<dbReference type="RefSeq" id="WP_313719035.1">
    <property type="nucleotide sequence ID" value="NZ_CP134876.1"/>
</dbReference>
<evidence type="ECO:0000313" key="3">
    <source>
        <dbReference type="Proteomes" id="UP001303001"/>
    </source>
</evidence>
<evidence type="ECO:0000259" key="1">
    <source>
        <dbReference type="Pfam" id="PF14534"/>
    </source>
</evidence>